<name>A0A7I4YRR6_HAECO</name>
<dbReference type="AlphaFoldDB" id="A0A7I4YRR6"/>
<dbReference type="WBParaSite" id="HCON_00132481-00001">
    <property type="protein sequence ID" value="HCON_00132481-00001"/>
    <property type="gene ID" value="HCON_00132481"/>
</dbReference>
<keyword evidence="1" id="KW-1185">Reference proteome</keyword>
<evidence type="ECO:0000313" key="2">
    <source>
        <dbReference type="WBParaSite" id="HCON_00132481-00001"/>
    </source>
</evidence>
<reference evidence="2" key="1">
    <citation type="submission" date="2020-12" db="UniProtKB">
        <authorList>
            <consortium name="WormBaseParasite"/>
        </authorList>
    </citation>
    <scope>IDENTIFICATION</scope>
    <source>
        <strain evidence="2">MHco3</strain>
    </source>
</reference>
<evidence type="ECO:0000313" key="1">
    <source>
        <dbReference type="Proteomes" id="UP000025227"/>
    </source>
</evidence>
<accession>A0A7I4YRR6</accession>
<organism evidence="1 2">
    <name type="scientific">Haemonchus contortus</name>
    <name type="common">Barber pole worm</name>
    <dbReference type="NCBI Taxonomy" id="6289"/>
    <lineage>
        <taxon>Eukaryota</taxon>
        <taxon>Metazoa</taxon>
        <taxon>Ecdysozoa</taxon>
        <taxon>Nematoda</taxon>
        <taxon>Chromadorea</taxon>
        <taxon>Rhabditida</taxon>
        <taxon>Rhabditina</taxon>
        <taxon>Rhabditomorpha</taxon>
        <taxon>Strongyloidea</taxon>
        <taxon>Trichostrongylidae</taxon>
        <taxon>Haemonchus</taxon>
    </lineage>
</organism>
<dbReference type="Proteomes" id="UP000025227">
    <property type="component" value="Unplaced"/>
</dbReference>
<sequence>MVYCVPVSKGQFLRAYSGFSRKIRRSISFCMVKSSYKSEMKKLYESIYLGKRSSNKQGDGSVMAMVLQRQMGHM</sequence>
<proteinExistence type="predicted"/>
<protein>
    <submittedName>
        <fullName evidence="2">Ovule protein</fullName>
    </submittedName>
</protein>